<dbReference type="Pfam" id="PF00392">
    <property type="entry name" value="GntR"/>
    <property type="match status" value="1"/>
</dbReference>
<evidence type="ECO:0000256" key="2">
    <source>
        <dbReference type="ARBA" id="ARBA00023125"/>
    </source>
</evidence>
<name>A0A9X1QMJ5_9CORY</name>
<dbReference type="InterPro" id="IPR036390">
    <property type="entry name" value="WH_DNA-bd_sf"/>
</dbReference>
<feature type="domain" description="HTH gntR-type" evidence="5">
    <location>
        <begin position="12"/>
        <end position="79"/>
    </location>
</feature>
<dbReference type="PANTHER" id="PTHR43537">
    <property type="entry name" value="TRANSCRIPTIONAL REGULATOR, GNTR FAMILY"/>
    <property type="match status" value="1"/>
</dbReference>
<sequence length="236" mass="27141">MISPDDPRFDGMTKAERAYQLLKYRITRNEYAPGHRLVLSTLAESLGSSVVPVREAVRRLEAEGLIDYLPNVGPRVAMVNDNMYTDCMQLIAILEGAATALAAPHLTEEDLARARELNESMRESLAAFDPRAFTTLNRAFHETLFTRCPNTDLVELIENQWERLDYLRESTFAFVPERAEASVHEHDTLIVMIEARADPEYIEKLARQHRLHTLEKYLTTRHSRRPDTHPHDQEES</sequence>
<evidence type="ECO:0000256" key="3">
    <source>
        <dbReference type="ARBA" id="ARBA00023163"/>
    </source>
</evidence>
<dbReference type="RefSeq" id="WP_236117803.1">
    <property type="nucleotide sequence ID" value="NZ_JAKGSI010000001.1"/>
</dbReference>
<dbReference type="Gene3D" id="1.10.10.10">
    <property type="entry name" value="Winged helix-like DNA-binding domain superfamily/Winged helix DNA-binding domain"/>
    <property type="match status" value="1"/>
</dbReference>
<dbReference type="GO" id="GO:0003700">
    <property type="term" value="F:DNA-binding transcription factor activity"/>
    <property type="evidence" value="ECO:0007669"/>
    <property type="project" value="InterPro"/>
</dbReference>
<dbReference type="SUPFAM" id="SSF48008">
    <property type="entry name" value="GntR ligand-binding domain-like"/>
    <property type="match status" value="1"/>
</dbReference>
<dbReference type="SMART" id="SM00895">
    <property type="entry name" value="FCD"/>
    <property type="match status" value="1"/>
</dbReference>
<evidence type="ECO:0000313" key="6">
    <source>
        <dbReference type="EMBL" id="MCF4006024.1"/>
    </source>
</evidence>
<dbReference type="EMBL" id="JAKGSI010000001">
    <property type="protein sequence ID" value="MCF4006024.1"/>
    <property type="molecule type" value="Genomic_DNA"/>
</dbReference>
<comment type="caution">
    <text evidence="6">The sequence shown here is derived from an EMBL/GenBank/DDBJ whole genome shotgun (WGS) entry which is preliminary data.</text>
</comment>
<evidence type="ECO:0000256" key="4">
    <source>
        <dbReference type="SAM" id="MobiDB-lite"/>
    </source>
</evidence>
<dbReference type="Pfam" id="PF07729">
    <property type="entry name" value="FCD"/>
    <property type="match status" value="1"/>
</dbReference>
<dbReference type="Gene3D" id="1.20.120.530">
    <property type="entry name" value="GntR ligand-binding domain-like"/>
    <property type="match status" value="1"/>
</dbReference>
<reference evidence="6" key="1">
    <citation type="submission" date="2022-01" db="EMBL/GenBank/DDBJ databases">
        <title>Corynebacterium sp. nov isolated from isolated from the feces of the greater white-fronted geese (Anser albifrons) at Poyang Lake, PR China.</title>
        <authorList>
            <person name="Liu Q."/>
        </authorList>
    </citation>
    <scope>NUCLEOTIDE SEQUENCE</scope>
    <source>
        <strain evidence="6">JCM 32435</strain>
    </source>
</reference>
<dbReference type="PANTHER" id="PTHR43537:SF24">
    <property type="entry name" value="GLUCONATE OPERON TRANSCRIPTIONAL REPRESSOR"/>
    <property type="match status" value="1"/>
</dbReference>
<dbReference type="Proteomes" id="UP001139336">
    <property type="component" value="Unassembled WGS sequence"/>
</dbReference>
<dbReference type="InterPro" id="IPR036388">
    <property type="entry name" value="WH-like_DNA-bd_sf"/>
</dbReference>
<feature type="compositionally biased region" description="Basic and acidic residues" evidence="4">
    <location>
        <begin position="225"/>
        <end position="236"/>
    </location>
</feature>
<dbReference type="GO" id="GO:0003677">
    <property type="term" value="F:DNA binding"/>
    <property type="evidence" value="ECO:0007669"/>
    <property type="project" value="UniProtKB-KW"/>
</dbReference>
<evidence type="ECO:0000256" key="1">
    <source>
        <dbReference type="ARBA" id="ARBA00023015"/>
    </source>
</evidence>
<proteinExistence type="predicted"/>
<evidence type="ECO:0000259" key="5">
    <source>
        <dbReference type="PROSITE" id="PS50949"/>
    </source>
</evidence>
<dbReference type="InterPro" id="IPR011711">
    <property type="entry name" value="GntR_C"/>
</dbReference>
<feature type="region of interest" description="Disordered" evidence="4">
    <location>
        <begin position="217"/>
        <end position="236"/>
    </location>
</feature>
<dbReference type="PROSITE" id="PS50949">
    <property type="entry name" value="HTH_GNTR"/>
    <property type="match status" value="1"/>
</dbReference>
<organism evidence="6 7">
    <name type="scientific">Corynebacterium uropygiale</name>
    <dbReference type="NCBI Taxonomy" id="1775911"/>
    <lineage>
        <taxon>Bacteria</taxon>
        <taxon>Bacillati</taxon>
        <taxon>Actinomycetota</taxon>
        <taxon>Actinomycetes</taxon>
        <taxon>Mycobacteriales</taxon>
        <taxon>Corynebacteriaceae</taxon>
        <taxon>Corynebacterium</taxon>
    </lineage>
</organism>
<dbReference type="SUPFAM" id="SSF46785">
    <property type="entry name" value="Winged helix' DNA-binding domain"/>
    <property type="match status" value="1"/>
</dbReference>
<dbReference type="AlphaFoldDB" id="A0A9X1QMJ5"/>
<gene>
    <name evidence="6" type="ORF">L1O03_02375</name>
</gene>
<dbReference type="InterPro" id="IPR000524">
    <property type="entry name" value="Tscrpt_reg_HTH_GntR"/>
</dbReference>
<keyword evidence="2" id="KW-0238">DNA-binding</keyword>
<protein>
    <submittedName>
        <fullName evidence="6">GntR family transcriptional regulator</fullName>
    </submittedName>
</protein>
<evidence type="ECO:0000313" key="7">
    <source>
        <dbReference type="Proteomes" id="UP001139336"/>
    </source>
</evidence>
<dbReference type="SMART" id="SM00345">
    <property type="entry name" value="HTH_GNTR"/>
    <property type="match status" value="1"/>
</dbReference>
<accession>A0A9X1QMJ5</accession>
<keyword evidence="3" id="KW-0804">Transcription</keyword>
<dbReference type="InterPro" id="IPR008920">
    <property type="entry name" value="TF_FadR/GntR_C"/>
</dbReference>
<keyword evidence="7" id="KW-1185">Reference proteome</keyword>
<keyword evidence="1" id="KW-0805">Transcription regulation</keyword>
<dbReference type="CDD" id="cd07377">
    <property type="entry name" value="WHTH_GntR"/>
    <property type="match status" value="1"/>
</dbReference>